<keyword evidence="3" id="KW-1185">Reference proteome</keyword>
<proteinExistence type="predicted"/>
<keyword evidence="1" id="KW-0732">Signal</keyword>
<feature type="signal peptide" evidence="1">
    <location>
        <begin position="1"/>
        <end position="21"/>
    </location>
</feature>
<dbReference type="HOGENOM" id="CLU_905787_0_0_10"/>
<evidence type="ECO:0008006" key="4">
    <source>
        <dbReference type="Google" id="ProtNLM"/>
    </source>
</evidence>
<dbReference type="PROSITE" id="PS51257">
    <property type="entry name" value="PROKAR_LIPOPROTEIN"/>
    <property type="match status" value="1"/>
</dbReference>
<evidence type="ECO:0000256" key="1">
    <source>
        <dbReference type="SAM" id="SignalP"/>
    </source>
</evidence>
<gene>
    <name evidence="2" type="ordered locus">Rmar_2318</name>
</gene>
<dbReference type="OrthoDB" id="1523591at2"/>
<dbReference type="RefSeq" id="WP_012844807.1">
    <property type="nucleotide sequence ID" value="NC_013501.1"/>
</dbReference>
<accession>D0MEG9</accession>
<reference evidence="2 3" key="1">
    <citation type="journal article" date="2009" name="Stand. Genomic Sci.">
        <title>Complete genome sequence of Rhodothermus marinus type strain (R-10).</title>
        <authorList>
            <person name="Nolan M."/>
            <person name="Tindall B.J."/>
            <person name="Pomrenke H."/>
            <person name="Lapidus A."/>
            <person name="Copeland A."/>
            <person name="Glavina Del Rio T."/>
            <person name="Lucas S."/>
            <person name="Chen F."/>
            <person name="Tice H."/>
            <person name="Cheng J.F."/>
            <person name="Saunders E."/>
            <person name="Han C."/>
            <person name="Bruce D."/>
            <person name="Goodwin L."/>
            <person name="Chain P."/>
            <person name="Pitluck S."/>
            <person name="Ovchinikova G."/>
            <person name="Pati A."/>
            <person name="Ivanova N."/>
            <person name="Mavromatis K."/>
            <person name="Chen A."/>
            <person name="Palaniappan K."/>
            <person name="Land M."/>
            <person name="Hauser L."/>
            <person name="Chang Y.J."/>
            <person name="Jeffries C.D."/>
            <person name="Brettin T."/>
            <person name="Goker M."/>
            <person name="Bristow J."/>
            <person name="Eisen J.A."/>
            <person name="Markowitz V."/>
            <person name="Hugenholtz P."/>
            <person name="Kyrpides N.C."/>
            <person name="Klenk H.P."/>
            <person name="Detter J.C."/>
        </authorList>
    </citation>
    <scope>NUCLEOTIDE SEQUENCE [LARGE SCALE GENOMIC DNA]</scope>
    <source>
        <strain evidence="3">ATCC 43812 / DSM 4252 / R-10</strain>
    </source>
</reference>
<name>D0MEG9_RHOM4</name>
<organism evidence="2 3">
    <name type="scientific">Rhodothermus marinus (strain ATCC 43812 / DSM 4252 / R-10)</name>
    <name type="common">Rhodothermus obamensis</name>
    <dbReference type="NCBI Taxonomy" id="518766"/>
    <lineage>
        <taxon>Bacteria</taxon>
        <taxon>Pseudomonadati</taxon>
        <taxon>Rhodothermota</taxon>
        <taxon>Rhodothermia</taxon>
        <taxon>Rhodothermales</taxon>
        <taxon>Rhodothermaceae</taxon>
        <taxon>Rhodothermus</taxon>
    </lineage>
</organism>
<dbReference type="STRING" id="518766.Rmar_2318"/>
<feature type="chain" id="PRO_5003011085" description="Lipoprotein" evidence="1">
    <location>
        <begin position="22"/>
        <end position="307"/>
    </location>
</feature>
<dbReference type="eggNOG" id="ENOG5033Z0S">
    <property type="taxonomic scope" value="Bacteria"/>
</dbReference>
<dbReference type="EMBL" id="CP001807">
    <property type="protein sequence ID" value="ACY49197.1"/>
    <property type="molecule type" value="Genomic_DNA"/>
</dbReference>
<dbReference type="AlphaFoldDB" id="D0MEG9"/>
<dbReference type="Proteomes" id="UP000002221">
    <property type="component" value="Chromosome"/>
</dbReference>
<evidence type="ECO:0000313" key="2">
    <source>
        <dbReference type="EMBL" id="ACY49197.1"/>
    </source>
</evidence>
<protein>
    <recommendedName>
        <fullName evidence="4">Lipoprotein</fullName>
    </recommendedName>
</protein>
<sequence>MKRFYHGGLMLLLALSLAACDALQSGNETALSEEDAQAVAEIVAQSLADQSDGMMTDLYDATATFDQNGMYYLAGSVASKNGDEVQNPRYWRGMRRGFRVDYDSTTGTHTIYFIHEVSRPNFQKSIEALLKYIFKDSEGQFIAHPRAERERIASIDFEGFRKGSVAQRTPSGNERSASFERRATWHVEGLEAASDTITFEGEQQMEGARHFVNDKGQEVEMEFRAHLVTDGPVYILKPSATDSLEHLTYGTLAYEVRMVKRTGDKEVVHEVEGTIEMNGDGSALVRFYGIPQTYRIFLGTGDVQRDS</sequence>
<dbReference type="KEGG" id="rmr:Rmar_2318"/>
<evidence type="ECO:0000313" key="3">
    <source>
        <dbReference type="Proteomes" id="UP000002221"/>
    </source>
</evidence>